<name>A0A3S5AQS0_9PLAT</name>
<evidence type="ECO:0000313" key="3">
    <source>
        <dbReference type="Proteomes" id="UP000784294"/>
    </source>
</evidence>
<comment type="caution">
    <text evidence="2">The sequence shown here is derived from an EMBL/GenBank/DDBJ whole genome shotgun (WGS) entry which is preliminary data.</text>
</comment>
<protein>
    <submittedName>
        <fullName evidence="2">Uncharacterized protein</fullName>
    </submittedName>
</protein>
<accession>A0A3S5AQS0</accession>
<proteinExistence type="predicted"/>
<dbReference type="Proteomes" id="UP000784294">
    <property type="component" value="Unassembled WGS sequence"/>
</dbReference>
<dbReference type="AlphaFoldDB" id="A0A3S5AQS0"/>
<organism evidence="2 3">
    <name type="scientific">Protopolystoma xenopodis</name>
    <dbReference type="NCBI Taxonomy" id="117903"/>
    <lineage>
        <taxon>Eukaryota</taxon>
        <taxon>Metazoa</taxon>
        <taxon>Spiralia</taxon>
        <taxon>Lophotrochozoa</taxon>
        <taxon>Platyhelminthes</taxon>
        <taxon>Monogenea</taxon>
        <taxon>Polyopisthocotylea</taxon>
        <taxon>Polystomatidea</taxon>
        <taxon>Polystomatidae</taxon>
        <taxon>Protopolystoma</taxon>
    </lineage>
</organism>
<keyword evidence="3" id="KW-1185">Reference proteome</keyword>
<reference evidence="2" key="1">
    <citation type="submission" date="2018-11" db="EMBL/GenBank/DDBJ databases">
        <authorList>
            <consortium name="Pathogen Informatics"/>
        </authorList>
    </citation>
    <scope>NUCLEOTIDE SEQUENCE</scope>
</reference>
<feature type="region of interest" description="Disordered" evidence="1">
    <location>
        <begin position="114"/>
        <end position="154"/>
    </location>
</feature>
<evidence type="ECO:0000313" key="2">
    <source>
        <dbReference type="EMBL" id="VEL22746.1"/>
    </source>
</evidence>
<dbReference type="EMBL" id="CAAALY010058181">
    <property type="protein sequence ID" value="VEL22746.1"/>
    <property type="molecule type" value="Genomic_DNA"/>
</dbReference>
<evidence type="ECO:0000256" key="1">
    <source>
        <dbReference type="SAM" id="MobiDB-lite"/>
    </source>
</evidence>
<sequence length="154" mass="17857">MADVNAPEADEETVATRKVSIQNTYPPRLVVIFKCSIFERPVSTRRQSSVVKTRFMATTLAFRRRHSVDNRGQLVVEREVEHDADEGHEEERVEQNLAEHLFRVECEGREEMDQKNEVNEYAWSGTKEERNMLKTTPLENSNTTVKSMPRKGSF</sequence>
<feature type="compositionally biased region" description="Polar residues" evidence="1">
    <location>
        <begin position="133"/>
        <end position="146"/>
    </location>
</feature>
<gene>
    <name evidence="2" type="ORF">PXEA_LOCUS16186</name>
</gene>